<dbReference type="InterPro" id="IPR052509">
    <property type="entry name" value="Metal_resp_DNA-bind_regulator"/>
</dbReference>
<reference evidence="3" key="1">
    <citation type="journal article" date="2014" name="Environ. Microbiol.">
        <title>Comparative genomics of the marine bacterial genus Glaciecola reveals the high degree of genomic diversity and genomic characteristic for cold adaptation.</title>
        <authorList>
            <person name="Qin Q.L."/>
            <person name="Xie B.B."/>
            <person name="Yu Y."/>
            <person name="Shu Y.L."/>
            <person name="Rong J.C."/>
            <person name="Zhang Y.J."/>
            <person name="Zhao D.L."/>
            <person name="Chen X.L."/>
            <person name="Zhang X.Y."/>
            <person name="Chen B."/>
            <person name="Zhou B.C."/>
            <person name="Zhang Y.Z."/>
        </authorList>
    </citation>
    <scope>NUCLEOTIDE SEQUENCE [LARGE SCALE GENOMIC DNA]</scope>
    <source>
        <strain evidence="3">ACAM 615</strain>
    </source>
</reference>
<protein>
    <submittedName>
        <fullName evidence="2">Transcriptional regulator, PadR-like family</fullName>
    </submittedName>
</protein>
<dbReference type="Pfam" id="PF03551">
    <property type="entry name" value="PadR"/>
    <property type="match status" value="1"/>
</dbReference>
<dbReference type="PANTHER" id="PTHR33169:SF14">
    <property type="entry name" value="TRANSCRIPTIONAL REGULATOR RV3488"/>
    <property type="match status" value="1"/>
</dbReference>
<evidence type="ECO:0000259" key="1">
    <source>
        <dbReference type="Pfam" id="PF03551"/>
    </source>
</evidence>
<comment type="caution">
    <text evidence="2">The sequence shown here is derived from an EMBL/GenBank/DDBJ whole genome shotgun (WGS) entry which is preliminary data.</text>
</comment>
<dbReference type="InterPro" id="IPR036388">
    <property type="entry name" value="WH-like_DNA-bd_sf"/>
</dbReference>
<proteinExistence type="predicted"/>
<organism evidence="2 3">
    <name type="scientific">Brumicola pallidula DSM 14239 = ACAM 615</name>
    <dbReference type="NCBI Taxonomy" id="1121922"/>
    <lineage>
        <taxon>Bacteria</taxon>
        <taxon>Pseudomonadati</taxon>
        <taxon>Pseudomonadota</taxon>
        <taxon>Gammaproteobacteria</taxon>
        <taxon>Alteromonadales</taxon>
        <taxon>Alteromonadaceae</taxon>
        <taxon>Brumicola</taxon>
    </lineage>
</organism>
<dbReference type="STRING" id="1121922.GCA_000428905_02299"/>
<feature type="domain" description="Transcription regulator PadR N-terminal" evidence="1">
    <location>
        <begin position="16"/>
        <end position="90"/>
    </location>
</feature>
<accession>K6Y3N3</accession>
<dbReference type="InterPro" id="IPR005149">
    <property type="entry name" value="Tscrpt_reg_PadR_N"/>
</dbReference>
<dbReference type="AlphaFoldDB" id="K6Y3N3"/>
<evidence type="ECO:0000313" key="2">
    <source>
        <dbReference type="EMBL" id="GAC27399.1"/>
    </source>
</evidence>
<evidence type="ECO:0000313" key="3">
    <source>
        <dbReference type="Proteomes" id="UP000006251"/>
    </source>
</evidence>
<dbReference type="Gene3D" id="1.10.10.10">
    <property type="entry name" value="Winged helix-like DNA-binding domain superfamily/Winged helix DNA-binding domain"/>
    <property type="match status" value="1"/>
</dbReference>
<dbReference type="EMBL" id="BAEQ01000013">
    <property type="protein sequence ID" value="GAC27399.1"/>
    <property type="molecule type" value="Genomic_DNA"/>
</dbReference>
<dbReference type="PANTHER" id="PTHR33169">
    <property type="entry name" value="PADR-FAMILY TRANSCRIPTIONAL REGULATOR"/>
    <property type="match status" value="1"/>
</dbReference>
<dbReference type="RefSeq" id="WP_006008964.1">
    <property type="nucleotide sequence ID" value="NZ_AUAV01000012.1"/>
</dbReference>
<dbReference type="InterPro" id="IPR036390">
    <property type="entry name" value="WH_DNA-bd_sf"/>
</dbReference>
<dbReference type="SUPFAM" id="SSF46785">
    <property type="entry name" value="Winged helix' DNA-binding domain"/>
    <property type="match status" value="1"/>
</dbReference>
<keyword evidence="3" id="KW-1185">Reference proteome</keyword>
<dbReference type="Proteomes" id="UP000006251">
    <property type="component" value="Unassembled WGS sequence"/>
</dbReference>
<name>K6Y3N3_9ALTE</name>
<sequence>MILSKDLVAASSTPLILSILSIEDSYGYAIIQQVHELSDGELKWADGMLYPILHRMEKKGWIESFWGQANTGRKRKYYRLSAQGTSELKQQQEQWQKLSNMISKLEK</sequence>
<gene>
    <name evidence="2" type="ORF">GPAL_0519</name>
</gene>
<dbReference type="OrthoDB" id="3186544at2"/>